<dbReference type="InterPro" id="IPR000531">
    <property type="entry name" value="Beta-barrel_TonB"/>
</dbReference>
<dbReference type="PANTHER" id="PTHR30069">
    <property type="entry name" value="TONB-DEPENDENT OUTER MEMBRANE RECEPTOR"/>
    <property type="match status" value="1"/>
</dbReference>
<dbReference type="Proteomes" id="UP000198417">
    <property type="component" value="Unassembled WGS sequence"/>
</dbReference>
<feature type="chain" id="PRO_5012828112" evidence="11">
    <location>
        <begin position="25"/>
        <end position="674"/>
    </location>
</feature>
<evidence type="ECO:0000313" key="15">
    <source>
        <dbReference type="Proteomes" id="UP000198417"/>
    </source>
</evidence>
<dbReference type="EMBL" id="FZNN01000019">
    <property type="protein sequence ID" value="SNR73482.1"/>
    <property type="molecule type" value="Genomic_DNA"/>
</dbReference>
<evidence type="ECO:0000259" key="12">
    <source>
        <dbReference type="Pfam" id="PF00593"/>
    </source>
</evidence>
<keyword evidence="8 9" id="KW-0998">Cell outer membrane</keyword>
<comment type="similarity">
    <text evidence="2 9 10">Belongs to the TonB-dependent receptor family.</text>
</comment>
<evidence type="ECO:0000256" key="2">
    <source>
        <dbReference type="ARBA" id="ARBA00009810"/>
    </source>
</evidence>
<dbReference type="InterPro" id="IPR012910">
    <property type="entry name" value="Plug_dom"/>
</dbReference>
<feature type="domain" description="TonB-dependent receptor plug" evidence="13">
    <location>
        <begin position="49"/>
        <end position="162"/>
    </location>
</feature>
<dbReference type="InterPro" id="IPR037066">
    <property type="entry name" value="Plug_dom_sf"/>
</dbReference>
<evidence type="ECO:0000256" key="9">
    <source>
        <dbReference type="PROSITE-ProRule" id="PRU01360"/>
    </source>
</evidence>
<accession>A0A238YR76</accession>
<gene>
    <name evidence="14" type="ORF">SAMN06265370_11949</name>
</gene>
<sequence length="674" mass="72358">MSGTHRRAALLGTSALLMAMQAGAANAQAVEGDFLGTVTLGESKREVQTDTATPVTVIDEDEITDRQAGTVAELIDSVPGVILVNGSTPQGSGINIRGFGANSTYGTDQKVAIQIDGASVGSEELYRIGTQLFTDPFLFKQVEVIRGTVGSFEYGSGIVGGVVRLETKDASDYTDGETGLAGSQTLAFGSNGDGLTSSTTLAWQPTQNVELLANYTWRQQDLQDDGTGDTIGSSDFELPSYMVKGKYSFGAGQSQYLSFSYTASETSDSDVPYDSFGTTTDAFGNVDRDVKSRTAVLSYGWNPADNDLIDLTVALSYADQQIDQAYVPGSSSLEGTPTFAQLEPLVNADHRYETTKLSLKNTSLFNSGIVDHELRTGLELIRKERAEASSAPGGGDNRIALFAVDDMRIGEAWTVTPALRYESSKLESANSANGGPYEDSAFMGGLSVRYAFGNGFAVFGSAAETKNLPILDDLTNATLIQLAERARTYELGASFDRHDMFATGDSFAIKGNVYSTRLSDVTSYTSASGGSGTNPDNIDTRGIEIEASYAMESGFYVDMNANIVEGHETRNGVDTDWRNTPADTARLTLGKKFGEELDLSWELAAQKDEKNDRYDSTGFGVHNLRATYKPQEGVLTGTEIRFSVENAFDRDYTPALSTRPAPGRNIKLSLARMF</sequence>
<dbReference type="CDD" id="cd01347">
    <property type="entry name" value="ligand_gated_channel"/>
    <property type="match status" value="1"/>
</dbReference>
<dbReference type="Pfam" id="PF07715">
    <property type="entry name" value="Plug"/>
    <property type="match status" value="1"/>
</dbReference>
<evidence type="ECO:0000256" key="1">
    <source>
        <dbReference type="ARBA" id="ARBA00004571"/>
    </source>
</evidence>
<dbReference type="GO" id="GO:0015344">
    <property type="term" value="F:siderophore uptake transmembrane transporter activity"/>
    <property type="evidence" value="ECO:0007669"/>
    <property type="project" value="TreeGrafter"/>
</dbReference>
<dbReference type="InterPro" id="IPR036942">
    <property type="entry name" value="Beta-barrel_TonB_sf"/>
</dbReference>
<evidence type="ECO:0000256" key="10">
    <source>
        <dbReference type="RuleBase" id="RU003357"/>
    </source>
</evidence>
<dbReference type="SUPFAM" id="SSF56935">
    <property type="entry name" value="Porins"/>
    <property type="match status" value="1"/>
</dbReference>
<evidence type="ECO:0000256" key="6">
    <source>
        <dbReference type="ARBA" id="ARBA00023077"/>
    </source>
</evidence>
<keyword evidence="14" id="KW-0675">Receptor</keyword>
<feature type="domain" description="TonB-dependent receptor-like beta-barrel" evidence="12">
    <location>
        <begin position="256"/>
        <end position="646"/>
    </location>
</feature>
<feature type="signal peptide" evidence="11">
    <location>
        <begin position="1"/>
        <end position="24"/>
    </location>
</feature>
<keyword evidence="11" id="KW-0732">Signal</keyword>
<dbReference type="GO" id="GO:0009279">
    <property type="term" value="C:cell outer membrane"/>
    <property type="evidence" value="ECO:0007669"/>
    <property type="project" value="UniProtKB-SubCell"/>
</dbReference>
<keyword evidence="7 9" id="KW-0472">Membrane</keyword>
<dbReference type="Gene3D" id="2.170.130.10">
    <property type="entry name" value="TonB-dependent receptor, plug domain"/>
    <property type="match status" value="1"/>
</dbReference>
<evidence type="ECO:0000256" key="7">
    <source>
        <dbReference type="ARBA" id="ARBA00023136"/>
    </source>
</evidence>
<dbReference type="RefSeq" id="WP_245841049.1">
    <property type="nucleotide sequence ID" value="NZ_FZNN01000019.1"/>
</dbReference>
<evidence type="ECO:0000256" key="8">
    <source>
        <dbReference type="ARBA" id="ARBA00023237"/>
    </source>
</evidence>
<evidence type="ECO:0000256" key="3">
    <source>
        <dbReference type="ARBA" id="ARBA00022448"/>
    </source>
</evidence>
<keyword evidence="15" id="KW-1185">Reference proteome</keyword>
<keyword evidence="4 9" id="KW-1134">Transmembrane beta strand</keyword>
<dbReference type="Gene3D" id="2.40.170.20">
    <property type="entry name" value="TonB-dependent receptor, beta-barrel domain"/>
    <property type="match status" value="1"/>
</dbReference>
<keyword evidence="3 9" id="KW-0813">Transport</keyword>
<evidence type="ECO:0000259" key="13">
    <source>
        <dbReference type="Pfam" id="PF07715"/>
    </source>
</evidence>
<keyword evidence="5 9" id="KW-0812">Transmembrane</keyword>
<name>A0A238YR76_9RHOB</name>
<proteinExistence type="inferred from homology"/>
<evidence type="ECO:0000256" key="5">
    <source>
        <dbReference type="ARBA" id="ARBA00022692"/>
    </source>
</evidence>
<dbReference type="PROSITE" id="PS52016">
    <property type="entry name" value="TONB_DEPENDENT_REC_3"/>
    <property type="match status" value="1"/>
</dbReference>
<dbReference type="InterPro" id="IPR039426">
    <property type="entry name" value="TonB-dep_rcpt-like"/>
</dbReference>
<reference evidence="14 15" key="1">
    <citation type="submission" date="2017-06" db="EMBL/GenBank/DDBJ databases">
        <authorList>
            <person name="Kim H.J."/>
            <person name="Triplett B.A."/>
        </authorList>
    </citation>
    <scope>NUCLEOTIDE SEQUENCE [LARGE SCALE GENOMIC DNA]</scope>
    <source>
        <strain evidence="14 15">DSM 29052</strain>
    </source>
</reference>
<organism evidence="14 15">
    <name type="scientific">Puniceibacterium sediminis</name>
    <dbReference type="NCBI Taxonomy" id="1608407"/>
    <lineage>
        <taxon>Bacteria</taxon>
        <taxon>Pseudomonadati</taxon>
        <taxon>Pseudomonadota</taxon>
        <taxon>Alphaproteobacteria</taxon>
        <taxon>Rhodobacterales</taxon>
        <taxon>Paracoccaceae</taxon>
        <taxon>Puniceibacterium</taxon>
    </lineage>
</organism>
<dbReference type="GO" id="GO:0044718">
    <property type="term" value="P:siderophore transmembrane transport"/>
    <property type="evidence" value="ECO:0007669"/>
    <property type="project" value="TreeGrafter"/>
</dbReference>
<dbReference type="AlphaFoldDB" id="A0A238YR76"/>
<comment type="subcellular location">
    <subcellularLocation>
        <location evidence="1 9">Cell outer membrane</location>
        <topology evidence="1 9">Multi-pass membrane protein</topology>
    </subcellularLocation>
</comment>
<keyword evidence="6 10" id="KW-0798">TonB box</keyword>
<protein>
    <submittedName>
        <fullName evidence="14">Hemoglobin/transferrin/lactoferrin receptor protein</fullName>
    </submittedName>
</protein>
<evidence type="ECO:0000256" key="4">
    <source>
        <dbReference type="ARBA" id="ARBA00022452"/>
    </source>
</evidence>
<dbReference type="PANTHER" id="PTHR30069:SF41">
    <property type="entry name" value="HEME_HEMOPEXIN UTILIZATION PROTEIN C"/>
    <property type="match status" value="1"/>
</dbReference>
<evidence type="ECO:0000256" key="11">
    <source>
        <dbReference type="SAM" id="SignalP"/>
    </source>
</evidence>
<evidence type="ECO:0000313" key="14">
    <source>
        <dbReference type="EMBL" id="SNR73482.1"/>
    </source>
</evidence>
<dbReference type="Pfam" id="PF00593">
    <property type="entry name" value="TonB_dep_Rec_b-barrel"/>
    <property type="match status" value="1"/>
</dbReference>